<keyword evidence="3 5" id="KW-1133">Transmembrane helix</keyword>
<gene>
    <name evidence="7" type="ORF">DRZ78_01935</name>
</gene>
<dbReference type="GO" id="GO:0022857">
    <property type="term" value="F:transmembrane transporter activity"/>
    <property type="evidence" value="ECO:0007669"/>
    <property type="project" value="InterPro"/>
</dbReference>
<dbReference type="Gene3D" id="1.20.1250.20">
    <property type="entry name" value="MFS general substrate transporter like domains"/>
    <property type="match status" value="2"/>
</dbReference>
<evidence type="ECO:0000256" key="2">
    <source>
        <dbReference type="ARBA" id="ARBA00022692"/>
    </source>
</evidence>
<evidence type="ECO:0000256" key="4">
    <source>
        <dbReference type="ARBA" id="ARBA00023136"/>
    </source>
</evidence>
<dbReference type="PROSITE" id="PS50850">
    <property type="entry name" value="MFS"/>
    <property type="match status" value="1"/>
</dbReference>
<dbReference type="InterPro" id="IPR036259">
    <property type="entry name" value="MFS_trans_sf"/>
</dbReference>
<dbReference type="Pfam" id="PF07690">
    <property type="entry name" value="MFS_1"/>
    <property type="match status" value="1"/>
</dbReference>
<protein>
    <submittedName>
        <fullName evidence="7">MFS transporter</fullName>
    </submittedName>
</protein>
<dbReference type="InterPro" id="IPR005829">
    <property type="entry name" value="Sugar_transporter_CS"/>
</dbReference>
<feature type="transmembrane region" description="Helical" evidence="5">
    <location>
        <begin position="149"/>
        <end position="168"/>
    </location>
</feature>
<evidence type="ECO:0000259" key="6">
    <source>
        <dbReference type="PROSITE" id="PS50850"/>
    </source>
</evidence>
<evidence type="ECO:0000313" key="7">
    <source>
        <dbReference type="EMBL" id="RLE08015.1"/>
    </source>
</evidence>
<feature type="domain" description="Major facilitator superfamily (MFS) profile" evidence="6">
    <location>
        <begin position="18"/>
        <end position="402"/>
    </location>
</feature>
<dbReference type="GO" id="GO:0016020">
    <property type="term" value="C:membrane"/>
    <property type="evidence" value="ECO:0007669"/>
    <property type="project" value="UniProtKB-SubCell"/>
</dbReference>
<name>A0A662D0P1_UNCAE</name>
<feature type="transmembrane region" description="Helical" evidence="5">
    <location>
        <begin position="217"/>
        <end position="236"/>
    </location>
</feature>
<evidence type="ECO:0000256" key="1">
    <source>
        <dbReference type="ARBA" id="ARBA00004141"/>
    </source>
</evidence>
<comment type="caution">
    <text evidence="7">The sequence shown here is derived from an EMBL/GenBank/DDBJ whole genome shotgun (WGS) entry which is preliminary data.</text>
</comment>
<feature type="transmembrane region" description="Helical" evidence="5">
    <location>
        <begin position="12"/>
        <end position="31"/>
    </location>
</feature>
<organism evidence="7 8">
    <name type="scientific">Aerophobetes bacterium</name>
    <dbReference type="NCBI Taxonomy" id="2030807"/>
    <lineage>
        <taxon>Bacteria</taxon>
        <taxon>Candidatus Aerophobota</taxon>
    </lineage>
</organism>
<dbReference type="SUPFAM" id="SSF103473">
    <property type="entry name" value="MFS general substrate transporter"/>
    <property type="match status" value="1"/>
</dbReference>
<evidence type="ECO:0000313" key="8">
    <source>
        <dbReference type="Proteomes" id="UP000277457"/>
    </source>
</evidence>
<feature type="transmembrane region" description="Helical" evidence="5">
    <location>
        <begin position="43"/>
        <end position="65"/>
    </location>
</feature>
<feature type="transmembrane region" description="Helical" evidence="5">
    <location>
        <begin position="344"/>
        <end position="366"/>
    </location>
</feature>
<evidence type="ECO:0000256" key="3">
    <source>
        <dbReference type="ARBA" id="ARBA00022989"/>
    </source>
</evidence>
<evidence type="ECO:0000256" key="5">
    <source>
        <dbReference type="SAM" id="Phobius"/>
    </source>
</evidence>
<feature type="transmembrane region" description="Helical" evidence="5">
    <location>
        <begin position="372"/>
        <end position="394"/>
    </location>
</feature>
<reference evidence="7 8" key="1">
    <citation type="submission" date="2018-06" db="EMBL/GenBank/DDBJ databases">
        <title>Extensive metabolic versatility and redundancy in microbially diverse, dynamic hydrothermal sediments.</title>
        <authorList>
            <person name="Dombrowski N."/>
            <person name="Teske A."/>
            <person name="Baker B.J."/>
        </authorList>
    </citation>
    <scope>NUCLEOTIDE SEQUENCE [LARGE SCALE GENOMIC DNA]</scope>
    <source>
        <strain evidence="7">B7_G13</strain>
    </source>
</reference>
<dbReference type="CDD" id="cd17370">
    <property type="entry name" value="MFS_MJ1317_like"/>
    <property type="match status" value="1"/>
</dbReference>
<dbReference type="PROSITE" id="PS00216">
    <property type="entry name" value="SUGAR_TRANSPORT_1"/>
    <property type="match status" value="1"/>
</dbReference>
<dbReference type="PANTHER" id="PTHR23518:SF2">
    <property type="entry name" value="MAJOR FACILITATOR SUPERFAMILY TRANSPORTER"/>
    <property type="match status" value="1"/>
</dbReference>
<feature type="transmembrane region" description="Helical" evidence="5">
    <location>
        <begin position="256"/>
        <end position="277"/>
    </location>
</feature>
<sequence length="402" mass="44355">MKNYQRTGEKLWQGVSLNVILLGIVSLITDVSSEMIHPLLPMFIVALGGGGLAVGLIGGLGDSLASILKVFAGFWSDKSGKRKPFIFSGYALSSVCKIFLAFSTVWQHILILRPAERIGKGLRTAPRDAIIADSSVEQRGKAFGLHRTMDTAGAIGGSSLAFLLFYFLGLSFKIIFLLAGIIGASALIPLLWVREKKRKPKKSLSLRIGLKGLSKPLRWFIFISVLFSLADFNYMFFLLRVKEAFPDPKVSVALPILFYIWFNVIYTLFSLPMGVISDRVGRKPILMLGYSLFGITCLLFIWGRSWAHFLLLFGLYGLVYALVDGQQRTFVSDLSKEELRGTALGTFHTSIALANLPDGLIAGYLWQYVHPSAVFLYGGIVAFLTAGLFTVLNLKGVFNFVK</sequence>
<accession>A0A662D0P1</accession>
<dbReference type="InterPro" id="IPR020846">
    <property type="entry name" value="MFS_dom"/>
</dbReference>
<comment type="subcellular location">
    <subcellularLocation>
        <location evidence="1">Membrane</location>
        <topology evidence="1">Multi-pass membrane protein</topology>
    </subcellularLocation>
</comment>
<dbReference type="PANTHER" id="PTHR23518">
    <property type="entry name" value="C-METHYLTRANSFERASE"/>
    <property type="match status" value="1"/>
</dbReference>
<dbReference type="EMBL" id="QMPY01000051">
    <property type="protein sequence ID" value="RLE08015.1"/>
    <property type="molecule type" value="Genomic_DNA"/>
</dbReference>
<dbReference type="Proteomes" id="UP000277457">
    <property type="component" value="Unassembled WGS sequence"/>
</dbReference>
<feature type="transmembrane region" description="Helical" evidence="5">
    <location>
        <begin position="174"/>
        <end position="193"/>
    </location>
</feature>
<dbReference type="AlphaFoldDB" id="A0A662D0P1"/>
<feature type="transmembrane region" description="Helical" evidence="5">
    <location>
        <begin position="307"/>
        <end position="323"/>
    </location>
</feature>
<proteinExistence type="predicted"/>
<feature type="transmembrane region" description="Helical" evidence="5">
    <location>
        <begin position="284"/>
        <end position="301"/>
    </location>
</feature>
<keyword evidence="2 5" id="KW-0812">Transmembrane</keyword>
<dbReference type="InterPro" id="IPR011701">
    <property type="entry name" value="MFS"/>
</dbReference>
<keyword evidence="4 5" id="KW-0472">Membrane</keyword>